<dbReference type="PANTHER" id="PTHR37488:SF2">
    <property type="entry name" value="DUF1275 DOMAIN-CONTAINING PROTEIN"/>
    <property type="match status" value="1"/>
</dbReference>
<reference evidence="3 4" key="2">
    <citation type="submission" date="2020-08" db="EMBL/GenBank/DDBJ databases">
        <title>Sequencing the genomes of 1000 actinobacteria strains.</title>
        <authorList>
            <person name="Klenk H.-P."/>
        </authorList>
    </citation>
    <scope>NUCLEOTIDE SEQUENCE [LARGE SCALE GENOMIC DNA]</scope>
    <source>
        <strain evidence="3 4">DSM 44772</strain>
    </source>
</reference>
<evidence type="ECO:0000313" key="2">
    <source>
        <dbReference type="EMBL" id="GAA0550769.1"/>
    </source>
</evidence>
<feature type="transmembrane region" description="Helical" evidence="1">
    <location>
        <begin position="60"/>
        <end position="79"/>
    </location>
</feature>
<organism evidence="3 4">
    <name type="scientific">Actinomadura livida</name>
    <dbReference type="NCBI Taxonomy" id="79909"/>
    <lineage>
        <taxon>Bacteria</taxon>
        <taxon>Bacillati</taxon>
        <taxon>Actinomycetota</taxon>
        <taxon>Actinomycetes</taxon>
        <taxon>Streptosporangiales</taxon>
        <taxon>Thermomonosporaceae</taxon>
        <taxon>Actinomadura</taxon>
    </lineage>
</organism>
<dbReference type="EMBL" id="JACHMV010000001">
    <property type="protein sequence ID" value="MBB4778559.1"/>
    <property type="molecule type" value="Genomic_DNA"/>
</dbReference>
<feature type="transmembrane region" description="Helical" evidence="1">
    <location>
        <begin position="36"/>
        <end position="54"/>
    </location>
</feature>
<proteinExistence type="predicted"/>
<evidence type="ECO:0000313" key="5">
    <source>
        <dbReference type="Proteomes" id="UP001501427"/>
    </source>
</evidence>
<reference evidence="2 5" key="1">
    <citation type="journal article" date="2019" name="Int. J. Syst. Evol. Microbiol.">
        <title>The Global Catalogue of Microorganisms (GCM) 10K type strain sequencing project: providing services to taxonomists for standard genome sequencing and annotation.</title>
        <authorList>
            <consortium name="The Broad Institute Genomics Platform"/>
            <consortium name="The Broad Institute Genome Sequencing Center for Infectious Disease"/>
            <person name="Wu L."/>
            <person name="Ma J."/>
        </authorList>
    </citation>
    <scope>NUCLEOTIDE SEQUENCE [LARGE SCALE GENOMIC DNA]</scope>
    <source>
        <strain evidence="2 5">JCM 10667</strain>
    </source>
</reference>
<name>A0A7W7IK38_9ACTN</name>
<dbReference type="EMBL" id="BAAAHD010000008">
    <property type="protein sequence ID" value="GAA0550769.1"/>
    <property type="molecule type" value="Genomic_DNA"/>
</dbReference>
<reference evidence="2" key="3">
    <citation type="submission" date="2023-12" db="EMBL/GenBank/DDBJ databases">
        <authorList>
            <person name="Sun Q."/>
            <person name="Inoue M."/>
        </authorList>
    </citation>
    <scope>NUCLEOTIDE SEQUENCE</scope>
    <source>
        <strain evidence="2">JCM 10667</strain>
    </source>
</reference>
<evidence type="ECO:0000313" key="4">
    <source>
        <dbReference type="Proteomes" id="UP000549343"/>
    </source>
</evidence>
<keyword evidence="5" id="KW-1185">Reference proteome</keyword>
<sequence length="224" mass="23328">MPEARDHGPLPLILALLTIFTGLVDAFSYMELGSVFVANITGNIIFLGFGLGGGREVTGSALATLFFCAGAVVGGRLAFTRLTHRGLLLGVALLVQTGPLVVAALIVERYGHVGSFERNVLIAVLAAAMGWQFAIVRRVDVPDVRTVVVTTTLTALVADSAQTRAQIVRRILSVGSLLAGAAAGALLNRGISVVAPLWTGVALLLLIALLSLHAARRADAGRWA</sequence>
<accession>A0A7W7IK38</accession>
<evidence type="ECO:0000256" key="1">
    <source>
        <dbReference type="SAM" id="Phobius"/>
    </source>
</evidence>
<keyword evidence="1" id="KW-0812">Transmembrane</keyword>
<gene>
    <name evidence="3" type="ORF">F4557_006977</name>
    <name evidence="2" type="ORF">GCM10009546_11020</name>
</gene>
<dbReference type="Proteomes" id="UP000549343">
    <property type="component" value="Unassembled WGS sequence"/>
</dbReference>
<feature type="transmembrane region" description="Helical" evidence="1">
    <location>
        <begin position="119"/>
        <end position="136"/>
    </location>
</feature>
<keyword evidence="1" id="KW-0472">Membrane</keyword>
<feature type="transmembrane region" description="Helical" evidence="1">
    <location>
        <begin position="171"/>
        <end position="191"/>
    </location>
</feature>
<dbReference type="Proteomes" id="UP001501427">
    <property type="component" value="Unassembled WGS sequence"/>
</dbReference>
<dbReference type="Pfam" id="PF06912">
    <property type="entry name" value="DUF1275"/>
    <property type="match status" value="1"/>
</dbReference>
<feature type="transmembrane region" description="Helical" evidence="1">
    <location>
        <begin position="86"/>
        <end position="107"/>
    </location>
</feature>
<dbReference type="PANTHER" id="PTHR37488">
    <property type="entry name" value="DUF1275 DOMAIN-CONTAINING PROTEIN"/>
    <property type="match status" value="1"/>
</dbReference>
<feature type="transmembrane region" description="Helical" evidence="1">
    <location>
        <begin position="12"/>
        <end position="29"/>
    </location>
</feature>
<dbReference type="InterPro" id="IPR010699">
    <property type="entry name" value="DUF1275"/>
</dbReference>
<comment type="caution">
    <text evidence="3">The sequence shown here is derived from an EMBL/GenBank/DDBJ whole genome shotgun (WGS) entry which is preliminary data.</text>
</comment>
<keyword evidence="1" id="KW-1133">Transmembrane helix</keyword>
<dbReference type="RefSeq" id="WP_184889644.1">
    <property type="nucleotide sequence ID" value="NZ_BAAAHD010000008.1"/>
</dbReference>
<evidence type="ECO:0000313" key="3">
    <source>
        <dbReference type="EMBL" id="MBB4778559.1"/>
    </source>
</evidence>
<dbReference type="AlphaFoldDB" id="A0A7W7IK38"/>
<feature type="transmembrane region" description="Helical" evidence="1">
    <location>
        <begin position="197"/>
        <end position="215"/>
    </location>
</feature>
<protein>
    <submittedName>
        <fullName evidence="3">Uncharacterized membrane protein YoaK (UPF0700 family)</fullName>
    </submittedName>
</protein>